<protein>
    <submittedName>
        <fullName evidence="2">Uncharacterized protein</fullName>
    </submittedName>
</protein>
<dbReference type="AlphaFoldDB" id="A0A7Z2T6N6"/>
<sequence length="223" mass="24835">MDSALKKVSYSVFLDPTQNESDYFAYKIMQRWAQQQKQFAQDPKAAVQLHNQIHVHKDIYLSGLYLHQLKPELAKALASGLTQDTINNQTLTSMLEAHQVIDRARPQADKSVTDSVSMITASVNRLDEICGATIEQVVKAEVDSETIVSALKTALSPQHDSMISELQGLRALVKDQQKLIEQLINQAGSIEHKPVANVSEIKPISDVDARMSNVQKVKKKGIF</sequence>
<dbReference type="RefSeq" id="WP_164650160.1">
    <property type="nucleotide sequence ID" value="NZ_CP047476.1"/>
</dbReference>
<gene>
    <name evidence="2" type="ORF">GT360_17045</name>
</gene>
<dbReference type="Proteomes" id="UP000464262">
    <property type="component" value="Chromosome 2"/>
</dbReference>
<dbReference type="KEGG" id="vas:GT360_17045"/>
<reference evidence="2 3" key="1">
    <citation type="submission" date="2020-01" db="EMBL/GenBank/DDBJ databases">
        <title>Whole genome and functional gene identification of agarase of Vibrio HN897.</title>
        <authorList>
            <person name="Liu Y."/>
            <person name="Zhao Z."/>
        </authorList>
    </citation>
    <scope>NUCLEOTIDE SEQUENCE [LARGE SCALE GENOMIC DNA]</scope>
    <source>
        <strain evidence="2 3">HN897</strain>
    </source>
</reference>
<name>A0A7Z2T6N6_9VIBR</name>
<keyword evidence="1" id="KW-0175">Coiled coil</keyword>
<keyword evidence="3" id="KW-1185">Reference proteome</keyword>
<accession>A0A7Z2T6N6</accession>
<evidence type="ECO:0000256" key="1">
    <source>
        <dbReference type="SAM" id="Coils"/>
    </source>
</evidence>
<evidence type="ECO:0000313" key="2">
    <source>
        <dbReference type="EMBL" id="QIA65260.1"/>
    </source>
</evidence>
<dbReference type="EMBL" id="CP047476">
    <property type="protein sequence ID" value="QIA65260.1"/>
    <property type="molecule type" value="Genomic_DNA"/>
</dbReference>
<organism evidence="2 3">
    <name type="scientific">Vibrio astriarenae</name>
    <dbReference type="NCBI Taxonomy" id="1481923"/>
    <lineage>
        <taxon>Bacteria</taxon>
        <taxon>Pseudomonadati</taxon>
        <taxon>Pseudomonadota</taxon>
        <taxon>Gammaproteobacteria</taxon>
        <taxon>Vibrionales</taxon>
        <taxon>Vibrionaceae</taxon>
        <taxon>Vibrio</taxon>
    </lineage>
</organism>
<proteinExistence type="predicted"/>
<feature type="coiled-coil region" evidence="1">
    <location>
        <begin position="166"/>
        <end position="193"/>
    </location>
</feature>
<evidence type="ECO:0000313" key="3">
    <source>
        <dbReference type="Proteomes" id="UP000464262"/>
    </source>
</evidence>